<dbReference type="SUPFAM" id="SSF46894">
    <property type="entry name" value="C-terminal effector domain of the bipartite response regulators"/>
    <property type="match status" value="1"/>
</dbReference>
<dbReference type="InterPro" id="IPR029016">
    <property type="entry name" value="GAF-like_dom_sf"/>
</dbReference>
<protein>
    <submittedName>
        <fullName evidence="5">Helix-turn-helix transcriptional regulator</fullName>
    </submittedName>
</protein>
<dbReference type="PROSITE" id="PS50043">
    <property type="entry name" value="HTH_LUXR_2"/>
    <property type="match status" value="1"/>
</dbReference>
<evidence type="ECO:0000313" key="5">
    <source>
        <dbReference type="EMBL" id="NMI01447.1"/>
    </source>
</evidence>
<dbReference type="SUPFAM" id="SSF55781">
    <property type="entry name" value="GAF domain-like"/>
    <property type="match status" value="1"/>
</dbReference>
<dbReference type="PANTHER" id="PTHR44688:SF16">
    <property type="entry name" value="DNA-BINDING TRANSCRIPTIONAL ACTIVATOR DEVR_DOSR"/>
    <property type="match status" value="1"/>
</dbReference>
<name>A0ABX1SLZ4_9PSEU</name>
<proteinExistence type="predicted"/>
<dbReference type="PANTHER" id="PTHR44688">
    <property type="entry name" value="DNA-BINDING TRANSCRIPTIONAL ACTIVATOR DEVR_DOSR"/>
    <property type="match status" value="1"/>
</dbReference>
<accession>A0ABX1SLZ4</accession>
<evidence type="ECO:0000256" key="1">
    <source>
        <dbReference type="ARBA" id="ARBA00023015"/>
    </source>
</evidence>
<dbReference type="InterPro" id="IPR036388">
    <property type="entry name" value="WH-like_DNA-bd_sf"/>
</dbReference>
<dbReference type="InterPro" id="IPR000792">
    <property type="entry name" value="Tscrpt_reg_LuxR_C"/>
</dbReference>
<dbReference type="Gene3D" id="1.10.10.10">
    <property type="entry name" value="Winged helix-like DNA-binding domain superfamily/Winged helix DNA-binding domain"/>
    <property type="match status" value="1"/>
</dbReference>
<evidence type="ECO:0000259" key="4">
    <source>
        <dbReference type="PROSITE" id="PS50043"/>
    </source>
</evidence>
<dbReference type="SMART" id="SM00421">
    <property type="entry name" value="HTH_LUXR"/>
    <property type="match status" value="1"/>
</dbReference>
<evidence type="ECO:0000256" key="3">
    <source>
        <dbReference type="ARBA" id="ARBA00023163"/>
    </source>
</evidence>
<gene>
    <name evidence="5" type="ORF">HF526_29750</name>
</gene>
<dbReference type="EMBL" id="JAAXLA010000085">
    <property type="protein sequence ID" value="NMI01447.1"/>
    <property type="molecule type" value="Genomic_DNA"/>
</dbReference>
<reference evidence="5 6" key="1">
    <citation type="submission" date="2020-04" db="EMBL/GenBank/DDBJ databases">
        <authorList>
            <person name="Klaysubun C."/>
            <person name="Duangmal K."/>
            <person name="Lipun K."/>
        </authorList>
    </citation>
    <scope>NUCLEOTIDE SEQUENCE [LARGE SCALE GENOMIC DNA]</scope>
    <source>
        <strain evidence="5 6">K10HN5</strain>
    </source>
</reference>
<dbReference type="Gene3D" id="3.30.450.40">
    <property type="match status" value="1"/>
</dbReference>
<keyword evidence="6" id="KW-1185">Reference proteome</keyword>
<keyword evidence="2" id="KW-0238">DNA-binding</keyword>
<dbReference type="RefSeq" id="WP_169384908.1">
    <property type="nucleotide sequence ID" value="NZ_JAAXLA010000085.1"/>
</dbReference>
<dbReference type="CDD" id="cd06170">
    <property type="entry name" value="LuxR_C_like"/>
    <property type="match status" value="1"/>
</dbReference>
<organism evidence="5 6">
    <name type="scientific">Pseudonocardia acidicola</name>
    <dbReference type="NCBI Taxonomy" id="2724939"/>
    <lineage>
        <taxon>Bacteria</taxon>
        <taxon>Bacillati</taxon>
        <taxon>Actinomycetota</taxon>
        <taxon>Actinomycetes</taxon>
        <taxon>Pseudonocardiales</taxon>
        <taxon>Pseudonocardiaceae</taxon>
        <taxon>Pseudonocardia</taxon>
    </lineage>
</organism>
<evidence type="ECO:0000313" key="6">
    <source>
        <dbReference type="Proteomes" id="UP000820669"/>
    </source>
</evidence>
<keyword evidence="1" id="KW-0805">Transcription regulation</keyword>
<comment type="caution">
    <text evidence="5">The sequence shown here is derived from an EMBL/GenBank/DDBJ whole genome shotgun (WGS) entry which is preliminary data.</text>
</comment>
<dbReference type="InterPro" id="IPR016032">
    <property type="entry name" value="Sig_transdc_resp-reg_C-effctor"/>
</dbReference>
<dbReference type="PRINTS" id="PR00038">
    <property type="entry name" value="HTHLUXR"/>
</dbReference>
<evidence type="ECO:0000256" key="2">
    <source>
        <dbReference type="ARBA" id="ARBA00023125"/>
    </source>
</evidence>
<feature type="domain" description="HTH luxR-type" evidence="4">
    <location>
        <begin position="260"/>
        <end position="325"/>
    </location>
</feature>
<keyword evidence="3" id="KW-0804">Transcription</keyword>
<dbReference type="Pfam" id="PF00196">
    <property type="entry name" value="GerE"/>
    <property type="match status" value="1"/>
</dbReference>
<sequence length="328" mass="34820">MTPDTSSSRLRAARELRGFLRRSRRPAATPVGVLSAALDALHGVLPYDCAAFARWDPVARRHVTVASTGYPATALRFLDTRMHADPLFAEVRDTGGPLRVRDIPRARRHGEVFETVIDPLGFADGLTQCLFARDGRYLGMLNASTIDRRHPDDDVVALLDLLADDLAAALDPLPCAAPATGALTDGCTDGLLVTSTGPAEALSADARPELAAPGSPLRPLLDDLLAGRESPRALLVLLGADLLAVSLDGGVHGVVVLHRPTDAPFGLTLRELEVLDAVSRGRTNAETARTLRVSPRTVATHVEHVLAKTGRPNRSAAARLAARLGLLV</sequence>
<dbReference type="Proteomes" id="UP000820669">
    <property type="component" value="Unassembled WGS sequence"/>
</dbReference>